<feature type="transmembrane region" description="Helical" evidence="2">
    <location>
        <begin position="17"/>
        <end position="38"/>
    </location>
</feature>
<feature type="compositionally biased region" description="Basic residues" evidence="1">
    <location>
        <begin position="47"/>
        <end position="58"/>
    </location>
</feature>
<organism evidence="3 4">
    <name type="scientific">Smittium culicis</name>
    <dbReference type="NCBI Taxonomy" id="133412"/>
    <lineage>
        <taxon>Eukaryota</taxon>
        <taxon>Fungi</taxon>
        <taxon>Fungi incertae sedis</taxon>
        <taxon>Zoopagomycota</taxon>
        <taxon>Kickxellomycotina</taxon>
        <taxon>Harpellomycetes</taxon>
        <taxon>Harpellales</taxon>
        <taxon>Legeriomycetaceae</taxon>
        <taxon>Smittium</taxon>
    </lineage>
</organism>
<evidence type="ECO:0000313" key="3">
    <source>
        <dbReference type="EMBL" id="OMJ27429.1"/>
    </source>
</evidence>
<keyword evidence="2" id="KW-0812">Transmembrane</keyword>
<evidence type="ECO:0000256" key="1">
    <source>
        <dbReference type="SAM" id="MobiDB-lite"/>
    </source>
</evidence>
<dbReference type="Proteomes" id="UP000187429">
    <property type="component" value="Unassembled WGS sequence"/>
</dbReference>
<comment type="caution">
    <text evidence="3">The sequence shown here is derived from an EMBL/GenBank/DDBJ whole genome shotgun (WGS) entry which is preliminary data.</text>
</comment>
<sequence length="79" mass="8965">MDIISHFSHRFSSSKSLILTTGSLILGSVSILSIYFILRNTTSSKKVLKKNRKYKPRTPKPTEPRTPHKHPKSQKTVGM</sequence>
<feature type="region of interest" description="Disordered" evidence="1">
    <location>
        <begin position="47"/>
        <end position="79"/>
    </location>
</feature>
<evidence type="ECO:0000256" key="2">
    <source>
        <dbReference type="SAM" id="Phobius"/>
    </source>
</evidence>
<keyword evidence="2" id="KW-0472">Membrane</keyword>
<keyword evidence="2" id="KW-1133">Transmembrane helix</keyword>
<proteinExistence type="predicted"/>
<protein>
    <submittedName>
        <fullName evidence="3">Uncharacterized protein</fullName>
    </submittedName>
</protein>
<keyword evidence="4" id="KW-1185">Reference proteome</keyword>
<dbReference type="AlphaFoldDB" id="A0A1R1YKH9"/>
<reference evidence="4" key="1">
    <citation type="submission" date="2017-01" db="EMBL/GenBank/DDBJ databases">
        <authorList>
            <person name="Wang Y."/>
            <person name="White M."/>
            <person name="Kvist S."/>
            <person name="Moncalvo J.-M."/>
        </authorList>
    </citation>
    <scope>NUCLEOTIDE SEQUENCE [LARGE SCALE GENOMIC DNA]</scope>
    <source>
        <strain evidence="4">ID-206-W2</strain>
    </source>
</reference>
<dbReference type="EMBL" id="LSSM01001021">
    <property type="protein sequence ID" value="OMJ27429.1"/>
    <property type="molecule type" value="Genomic_DNA"/>
</dbReference>
<accession>A0A1R1YKH9</accession>
<evidence type="ECO:0000313" key="4">
    <source>
        <dbReference type="Proteomes" id="UP000187429"/>
    </source>
</evidence>
<gene>
    <name evidence="3" type="ORF">AYI69_g3131</name>
</gene>
<name>A0A1R1YKH9_9FUNG</name>